<keyword evidence="4" id="KW-1185">Reference proteome</keyword>
<keyword evidence="1" id="KW-0853">WD repeat</keyword>
<dbReference type="Proteomes" id="UP000326759">
    <property type="component" value="Unassembled WGS sequence"/>
</dbReference>
<dbReference type="AlphaFoldDB" id="A0A5N5TLC5"/>
<feature type="non-terminal residue" evidence="3">
    <location>
        <position position="1"/>
    </location>
</feature>
<dbReference type="OrthoDB" id="20669at2759"/>
<evidence type="ECO:0000256" key="2">
    <source>
        <dbReference type="ARBA" id="ARBA00022737"/>
    </source>
</evidence>
<gene>
    <name evidence="3" type="primary">Dcaf10</name>
    <name evidence="3" type="ORF">Anas_06071</name>
</gene>
<dbReference type="GO" id="GO:0080008">
    <property type="term" value="C:Cul4-RING E3 ubiquitin ligase complex"/>
    <property type="evidence" value="ECO:0007669"/>
    <property type="project" value="TreeGrafter"/>
</dbReference>
<evidence type="ECO:0000256" key="1">
    <source>
        <dbReference type="ARBA" id="ARBA00022574"/>
    </source>
</evidence>
<dbReference type="InterPro" id="IPR036322">
    <property type="entry name" value="WD40_repeat_dom_sf"/>
</dbReference>
<dbReference type="SUPFAM" id="SSF50978">
    <property type="entry name" value="WD40 repeat-like"/>
    <property type="match status" value="1"/>
</dbReference>
<proteinExistence type="predicted"/>
<dbReference type="PANTHER" id="PTHR14588:SF2">
    <property type="entry name" value="DDB1- AND CUL4-ASSOCIATED FACTOR 10"/>
    <property type="match status" value="1"/>
</dbReference>
<protein>
    <submittedName>
        <fullName evidence="3">DDB1-and CUL4-associated factor 10</fullName>
    </submittedName>
</protein>
<evidence type="ECO:0000313" key="3">
    <source>
        <dbReference type="EMBL" id="KAB7506939.1"/>
    </source>
</evidence>
<sequence>WTCVHDIQELDPAKSEDKPLVVNTRPISMNENESMNCPLGISVNPRVEIMLRQNFIIDRQEESDITLRDTESEQVSENSNIGQQVGFNPIDVVQVIENYDRMRRGLHIPSNNHNIEAESQEDNHSIITSTSLNLHVNENSTSSRNQDFRLRQRQRRIEGSLDRREDFRNIFVVRPDIPSNRTLLLLNCYNRLPGNIRERNKLNKNVSRLTNFIEEPNKGKGFIKELCFSSDGRLICSPFDCGIRLMMFDDKCSELSHCIQKEPQQLRVISSNICHTNCVVSTKFSPVDCLLVSGCLNGKIHCLHTSEVTIDIRLMFRSWLRVLVSSFGCEFGLPVLTHSF</sequence>
<evidence type="ECO:0000313" key="4">
    <source>
        <dbReference type="Proteomes" id="UP000326759"/>
    </source>
</evidence>
<dbReference type="InterPro" id="IPR015943">
    <property type="entry name" value="WD40/YVTN_repeat-like_dom_sf"/>
</dbReference>
<name>A0A5N5TLC5_9CRUS</name>
<comment type="caution">
    <text evidence="3">The sequence shown here is derived from an EMBL/GenBank/DDBJ whole genome shotgun (WGS) entry which is preliminary data.</text>
</comment>
<reference evidence="3 4" key="1">
    <citation type="journal article" date="2019" name="PLoS Biol.">
        <title>Sex chromosomes control vertical transmission of feminizing Wolbachia symbionts in an isopod.</title>
        <authorList>
            <person name="Becking T."/>
            <person name="Chebbi M.A."/>
            <person name="Giraud I."/>
            <person name="Moumen B."/>
            <person name="Laverre T."/>
            <person name="Caubet Y."/>
            <person name="Peccoud J."/>
            <person name="Gilbert C."/>
            <person name="Cordaux R."/>
        </authorList>
    </citation>
    <scope>NUCLEOTIDE SEQUENCE [LARGE SCALE GENOMIC DNA]</scope>
    <source>
        <strain evidence="3">ANa2</strain>
        <tissue evidence="3">Whole body excluding digestive tract and cuticle</tissue>
    </source>
</reference>
<dbReference type="PANTHER" id="PTHR14588">
    <property type="entry name" value="DDB1- AND CUL4-ASSOCIATED FACTOR 10"/>
    <property type="match status" value="1"/>
</dbReference>
<dbReference type="Gene3D" id="2.130.10.10">
    <property type="entry name" value="YVTN repeat-like/Quinoprotein amine dehydrogenase"/>
    <property type="match status" value="1"/>
</dbReference>
<accession>A0A5N5TLC5</accession>
<keyword evidence="2" id="KW-0677">Repeat</keyword>
<dbReference type="EMBL" id="SEYY01000582">
    <property type="protein sequence ID" value="KAB7506939.1"/>
    <property type="molecule type" value="Genomic_DNA"/>
</dbReference>
<organism evidence="3 4">
    <name type="scientific">Armadillidium nasatum</name>
    <dbReference type="NCBI Taxonomy" id="96803"/>
    <lineage>
        <taxon>Eukaryota</taxon>
        <taxon>Metazoa</taxon>
        <taxon>Ecdysozoa</taxon>
        <taxon>Arthropoda</taxon>
        <taxon>Crustacea</taxon>
        <taxon>Multicrustacea</taxon>
        <taxon>Malacostraca</taxon>
        <taxon>Eumalacostraca</taxon>
        <taxon>Peracarida</taxon>
        <taxon>Isopoda</taxon>
        <taxon>Oniscidea</taxon>
        <taxon>Crinocheta</taxon>
        <taxon>Armadillidiidae</taxon>
        <taxon>Armadillidium</taxon>
    </lineage>
</organism>
<dbReference type="InterPro" id="IPR039085">
    <property type="entry name" value="DCA10"/>
</dbReference>